<name>A0AAD9V7D4_ACRCE</name>
<organism evidence="2 3">
    <name type="scientific">Acropora cervicornis</name>
    <name type="common">Staghorn coral</name>
    <dbReference type="NCBI Taxonomy" id="6130"/>
    <lineage>
        <taxon>Eukaryota</taxon>
        <taxon>Metazoa</taxon>
        <taxon>Cnidaria</taxon>
        <taxon>Anthozoa</taxon>
        <taxon>Hexacorallia</taxon>
        <taxon>Scleractinia</taxon>
        <taxon>Astrocoeniina</taxon>
        <taxon>Acroporidae</taxon>
        <taxon>Acropora</taxon>
    </lineage>
</organism>
<keyword evidence="1" id="KW-0732">Signal</keyword>
<dbReference type="AlphaFoldDB" id="A0AAD9V7D4"/>
<feature type="signal peptide" evidence="1">
    <location>
        <begin position="1"/>
        <end position="21"/>
    </location>
</feature>
<dbReference type="EMBL" id="JARQWQ010000025">
    <property type="protein sequence ID" value="KAK2563450.1"/>
    <property type="molecule type" value="Genomic_DNA"/>
</dbReference>
<feature type="chain" id="PRO_5042295243" evidence="1">
    <location>
        <begin position="22"/>
        <end position="176"/>
    </location>
</feature>
<evidence type="ECO:0000313" key="2">
    <source>
        <dbReference type="EMBL" id="KAK2563450.1"/>
    </source>
</evidence>
<accession>A0AAD9V7D4</accession>
<sequence length="176" mass="20043">MGALMKVVLSLSLFVAVVTRATEEKESDIPSSDINILLSKMRAGLATRCLSWDCRRRQLMLQKRFMDAVKSAKLASSDEGEGEEEGEEKCLSWECKRKRRSLAQVPQPEESKTIQHDINPDKVPCLVNDCKGKRSLDREETRNDDEAKNSLRLKAHSLERRSSLGCIIWHCNGKRR</sequence>
<evidence type="ECO:0000256" key="1">
    <source>
        <dbReference type="SAM" id="SignalP"/>
    </source>
</evidence>
<protein>
    <submittedName>
        <fullName evidence="2">Uncharacterized protein</fullName>
    </submittedName>
</protein>
<reference evidence="2" key="1">
    <citation type="journal article" date="2023" name="G3 (Bethesda)">
        <title>Whole genome assembly and annotation of the endangered Caribbean coral Acropora cervicornis.</title>
        <authorList>
            <person name="Selwyn J.D."/>
            <person name="Vollmer S.V."/>
        </authorList>
    </citation>
    <scope>NUCLEOTIDE SEQUENCE</scope>
    <source>
        <strain evidence="2">K2</strain>
    </source>
</reference>
<proteinExistence type="predicted"/>
<comment type="caution">
    <text evidence="2">The sequence shown here is derived from an EMBL/GenBank/DDBJ whole genome shotgun (WGS) entry which is preliminary data.</text>
</comment>
<keyword evidence="3" id="KW-1185">Reference proteome</keyword>
<gene>
    <name evidence="2" type="ORF">P5673_013156</name>
</gene>
<dbReference type="Proteomes" id="UP001249851">
    <property type="component" value="Unassembled WGS sequence"/>
</dbReference>
<evidence type="ECO:0000313" key="3">
    <source>
        <dbReference type="Proteomes" id="UP001249851"/>
    </source>
</evidence>
<reference evidence="2" key="2">
    <citation type="journal article" date="2023" name="Science">
        <title>Genomic signatures of disease resistance in endangered staghorn corals.</title>
        <authorList>
            <person name="Vollmer S.V."/>
            <person name="Selwyn J.D."/>
            <person name="Despard B.A."/>
            <person name="Roesel C.L."/>
        </authorList>
    </citation>
    <scope>NUCLEOTIDE SEQUENCE</scope>
    <source>
        <strain evidence="2">K2</strain>
    </source>
</reference>